<protein>
    <submittedName>
        <fullName evidence="4">Putative BRCT domain-containing protein</fullName>
    </submittedName>
</protein>
<evidence type="ECO:0000256" key="1">
    <source>
        <dbReference type="ARBA" id="ARBA00022737"/>
    </source>
</evidence>
<feature type="compositionally biased region" description="Polar residues" evidence="2">
    <location>
        <begin position="1002"/>
        <end position="1011"/>
    </location>
</feature>
<accession>A0A6A4P031</accession>
<organism evidence="4 5">
    <name type="scientific">Lupinus albus</name>
    <name type="common">White lupine</name>
    <name type="synonym">Lupinus termis</name>
    <dbReference type="NCBI Taxonomy" id="3870"/>
    <lineage>
        <taxon>Eukaryota</taxon>
        <taxon>Viridiplantae</taxon>
        <taxon>Streptophyta</taxon>
        <taxon>Embryophyta</taxon>
        <taxon>Tracheophyta</taxon>
        <taxon>Spermatophyta</taxon>
        <taxon>Magnoliopsida</taxon>
        <taxon>eudicotyledons</taxon>
        <taxon>Gunneridae</taxon>
        <taxon>Pentapetalae</taxon>
        <taxon>rosids</taxon>
        <taxon>fabids</taxon>
        <taxon>Fabales</taxon>
        <taxon>Fabaceae</taxon>
        <taxon>Papilionoideae</taxon>
        <taxon>50 kb inversion clade</taxon>
        <taxon>genistoids sensu lato</taxon>
        <taxon>core genistoids</taxon>
        <taxon>Genisteae</taxon>
        <taxon>Lupinus</taxon>
    </lineage>
</organism>
<dbReference type="GO" id="GO:0006270">
    <property type="term" value="P:DNA replication initiation"/>
    <property type="evidence" value="ECO:0007669"/>
    <property type="project" value="TreeGrafter"/>
</dbReference>
<dbReference type="SUPFAM" id="SSF52113">
    <property type="entry name" value="BRCT domain"/>
    <property type="match status" value="5"/>
</dbReference>
<dbReference type="InterPro" id="IPR036420">
    <property type="entry name" value="BRCT_dom_sf"/>
</dbReference>
<feature type="domain" description="BRCT" evidence="3">
    <location>
        <begin position="182"/>
        <end position="327"/>
    </location>
</feature>
<comment type="caution">
    <text evidence="4">The sequence shown here is derived from an EMBL/GenBank/DDBJ whole genome shotgun (WGS) entry which is preliminary data.</text>
</comment>
<dbReference type="Pfam" id="PF12738">
    <property type="entry name" value="PTCB-BRCT"/>
    <property type="match status" value="2"/>
</dbReference>
<dbReference type="PANTHER" id="PTHR13561:SF20">
    <property type="entry name" value="DNA TOPOISOMERASE 2-BINDING PROTEIN 1"/>
    <property type="match status" value="1"/>
</dbReference>
<proteinExistence type="predicted"/>
<gene>
    <name evidence="4" type="ORF">Lalb_Chr17g0343591</name>
</gene>
<evidence type="ECO:0000256" key="2">
    <source>
        <dbReference type="SAM" id="MobiDB-lite"/>
    </source>
</evidence>
<dbReference type="AlphaFoldDB" id="A0A6A4P031"/>
<reference evidence="5" key="1">
    <citation type="journal article" date="2020" name="Nat. Commun.">
        <title>Genome sequence of the cluster root forming white lupin.</title>
        <authorList>
            <person name="Hufnagel B."/>
            <person name="Marques A."/>
            <person name="Soriano A."/>
            <person name="Marques L."/>
            <person name="Divol F."/>
            <person name="Doumas P."/>
            <person name="Sallet E."/>
            <person name="Mancinotti D."/>
            <person name="Carrere S."/>
            <person name="Marande W."/>
            <person name="Arribat S."/>
            <person name="Keller J."/>
            <person name="Huneau C."/>
            <person name="Blein T."/>
            <person name="Aime D."/>
            <person name="Laguerre M."/>
            <person name="Taylor J."/>
            <person name="Schubert V."/>
            <person name="Nelson M."/>
            <person name="Geu-Flores F."/>
            <person name="Crespi M."/>
            <person name="Gallardo-Guerrero K."/>
            <person name="Delaux P.-M."/>
            <person name="Salse J."/>
            <person name="Berges H."/>
            <person name="Guyot R."/>
            <person name="Gouzy J."/>
            <person name="Peret B."/>
        </authorList>
    </citation>
    <scope>NUCLEOTIDE SEQUENCE [LARGE SCALE GENOMIC DNA]</scope>
    <source>
        <strain evidence="5">cv. Amiga</strain>
    </source>
</reference>
<dbReference type="Proteomes" id="UP000447434">
    <property type="component" value="Chromosome 17"/>
</dbReference>
<evidence type="ECO:0000259" key="3">
    <source>
        <dbReference type="PROSITE" id="PS50172"/>
    </source>
</evidence>
<dbReference type="FunFam" id="3.40.50.10190:FF:000057">
    <property type="entry name" value="Transcription coactivator"/>
    <property type="match status" value="1"/>
</dbReference>
<keyword evidence="5" id="KW-1185">Reference proteome</keyword>
<dbReference type="PANTHER" id="PTHR13561">
    <property type="entry name" value="DNA REPLICATION REGULATOR DPB11-RELATED"/>
    <property type="match status" value="1"/>
</dbReference>
<feature type="compositionally biased region" description="Basic and acidic residues" evidence="2">
    <location>
        <begin position="982"/>
        <end position="996"/>
    </location>
</feature>
<dbReference type="SMART" id="SM00292">
    <property type="entry name" value="BRCT"/>
    <property type="match status" value="5"/>
</dbReference>
<feature type="domain" description="BRCT" evidence="3">
    <location>
        <begin position="428"/>
        <end position="520"/>
    </location>
</feature>
<dbReference type="FunFam" id="3.40.50.10190:FF:000052">
    <property type="entry name" value="Transcription coactivator"/>
    <property type="match status" value="1"/>
</dbReference>
<dbReference type="GO" id="GO:0033314">
    <property type="term" value="P:mitotic DNA replication checkpoint signaling"/>
    <property type="evidence" value="ECO:0007669"/>
    <property type="project" value="TreeGrafter"/>
</dbReference>
<dbReference type="GO" id="GO:0007095">
    <property type="term" value="P:mitotic G2 DNA damage checkpoint signaling"/>
    <property type="evidence" value="ECO:0007669"/>
    <property type="project" value="TreeGrafter"/>
</dbReference>
<dbReference type="FunFam" id="3.40.50.10190:FF:000061">
    <property type="entry name" value="Transcription coactivator"/>
    <property type="match status" value="1"/>
</dbReference>
<dbReference type="PROSITE" id="PS50172">
    <property type="entry name" value="BRCT"/>
    <property type="match status" value="5"/>
</dbReference>
<dbReference type="Pfam" id="PF00533">
    <property type="entry name" value="BRCT"/>
    <property type="match status" value="2"/>
</dbReference>
<keyword evidence="1" id="KW-0677">Repeat</keyword>
<dbReference type="EMBL" id="WOCE01000017">
    <property type="protein sequence ID" value="KAE9595895.1"/>
    <property type="molecule type" value="Genomic_DNA"/>
</dbReference>
<dbReference type="InterPro" id="IPR059215">
    <property type="entry name" value="BRCT2_TopBP1-like"/>
</dbReference>
<feature type="domain" description="BRCT" evidence="3">
    <location>
        <begin position="624"/>
        <end position="712"/>
    </location>
</feature>
<evidence type="ECO:0000313" key="4">
    <source>
        <dbReference type="EMBL" id="KAE9595895.1"/>
    </source>
</evidence>
<evidence type="ECO:0000313" key="5">
    <source>
        <dbReference type="Proteomes" id="UP000447434"/>
    </source>
</evidence>
<dbReference type="Gene3D" id="3.40.50.10190">
    <property type="entry name" value="BRCT domain"/>
    <property type="match status" value="7"/>
</dbReference>
<sequence length="1034" mass="115929">MLKTKAFIGANVFMSRNLVPPEIFPTLHDALNDNGAQIHLCCDPSRNGTNDYHIISSTKHDKFEDLKSKGCKLLGPRCVLSCAKECRPLPKQGFTCCLAMDGVKLLASGFDMDEKVKIEELVTEMGGILHAKASLDLNFVIVKNVLAAKYKWALNTLKKPIVTYEWLKQCSDEHRVVPQESYKVLPFSGLTICVTGIPADRRREMEKLILQNGGKYSAELTKKHIYTSSLLFNRTTHFGFISLGIRRPILHAICVNVLKVYSFHLLWAWHVVLYDQIIQYVNSKLFSPEGDKYKVAKRWGHIHIVTSKWFDQSIARRACLNEESYPVQNGSLSSHKATRDSTVLHSQEKEISKLQSVASAAAADSNVTVFSRADFVDRDLDVTQSECMSPFSNVPAFVKEADAEAPPVKSNNELDFDGVVANDSESDDNDLYLSECRILLVGFETSEMRKLVNMVRKGGGSRSMSFNDKLTHIVIGCPSEMEKKDIRHLASLGVIYVVTTSWLEDCHRQKKEVPVLRRHIACDLFLPKATSVKGGALKSMLSTEQGKSSGFHQSLQTDHMVSIMDSRVVMPVSLDKSKEKPDMGIHVQTVSKALGRPVSKKELPVDNFKVPKRMKHDSGVKKVKSTTVFRGKIFCFSNLFPEERKAEIVQWISQGSGEVISEQANQNVHYTIECHGVTPKLIGNSQSTYISSHWIRSCLEAGSLLDLEGHILYSPLPCCVPLPGFESFRFCVSQYDEKDRVLLRNLCFVLGAKFVEKLTKKVTHLLCRFTNGPKYEAACKWGIRSVTSEWILECVKKNEVVSVDQFLPKEVTDQDQEAGACTTSQFPTQAARMISDMPSQFPSQSQDSRNIPNIYLSSEVDNHRTDSKISSIYSKKARLVEEHDLYDKVPFAVDSSIHVNNMNFSEDNVHKYVGEVSHAVPDVADAIEDLLEQTSKIHDQGSPVQAGCERSIYLSDCSALGEDNSNLHTVVGLSKNWLNSARQDDNGEASRDRRTGMYDGFSETQTESQVVSYEEDLSGRQMLIDRVRTRSSLQ</sequence>
<dbReference type="OrthoDB" id="251770at2759"/>
<feature type="domain" description="BRCT" evidence="3">
    <location>
        <begin position="100"/>
        <end position="184"/>
    </location>
</feature>
<feature type="domain" description="BRCT" evidence="3">
    <location>
        <begin position="725"/>
        <end position="808"/>
    </location>
</feature>
<dbReference type="CDD" id="cd17731">
    <property type="entry name" value="BRCT_TopBP1_rpt2_like"/>
    <property type="match status" value="2"/>
</dbReference>
<feature type="region of interest" description="Disordered" evidence="2">
    <location>
        <begin position="981"/>
        <end position="1014"/>
    </location>
</feature>
<dbReference type="InterPro" id="IPR001357">
    <property type="entry name" value="BRCT_dom"/>
</dbReference>
<name>A0A6A4P031_LUPAL</name>